<dbReference type="GO" id="GO:0045087">
    <property type="term" value="P:innate immune response"/>
    <property type="evidence" value="ECO:0007669"/>
    <property type="project" value="TreeGrafter"/>
</dbReference>
<evidence type="ECO:0000256" key="1">
    <source>
        <dbReference type="ARBA" id="ARBA00022729"/>
    </source>
</evidence>
<dbReference type="InterPro" id="IPR052444">
    <property type="entry name" value="Spz/Toll_ligand-like"/>
</dbReference>
<dbReference type="GO" id="GO:0021556">
    <property type="term" value="P:central nervous system formation"/>
    <property type="evidence" value="ECO:0007669"/>
    <property type="project" value="TreeGrafter"/>
</dbReference>
<dbReference type="SUPFAM" id="SSF57501">
    <property type="entry name" value="Cystine-knot cytokines"/>
    <property type="match status" value="1"/>
</dbReference>
<dbReference type="InParanoid" id="A0A6P7H8E3"/>
<evidence type="ECO:0000256" key="3">
    <source>
        <dbReference type="ARBA" id="ARBA00023180"/>
    </source>
</evidence>
<sequence>MLFKYLCSVVMFIVFYLVSSKIAKPVDSTIEVAASNETSKRYQRSGAIIFPDDDFNPEVLPRLKGAPKCAKGSTFCEHFEDYPHLLLKNILKEHSVNKDLFGTDIVPQFEARDGSNDLFVCQSKVMTIFPKVAKNVNNDWRIIINQGEKEGYIQGVVIETCMGRDRQCDILGDIMDDFVTTCKQKYIYRRLLSLNDAGKPVQDTFRLPSACCCSYRKNFDFLAGLDT</sequence>
<organism evidence="8">
    <name type="scientific">Diabrotica virgifera virgifera</name>
    <name type="common">western corn rootworm</name>
    <dbReference type="NCBI Taxonomy" id="50390"/>
    <lineage>
        <taxon>Eukaryota</taxon>
        <taxon>Metazoa</taxon>
        <taxon>Ecdysozoa</taxon>
        <taxon>Arthropoda</taxon>
        <taxon>Hexapoda</taxon>
        <taxon>Insecta</taxon>
        <taxon>Pterygota</taxon>
        <taxon>Neoptera</taxon>
        <taxon>Endopterygota</taxon>
        <taxon>Coleoptera</taxon>
        <taxon>Polyphaga</taxon>
        <taxon>Cucujiformia</taxon>
        <taxon>Chrysomeloidea</taxon>
        <taxon>Chrysomelidae</taxon>
        <taxon>Galerucinae</taxon>
        <taxon>Diabroticina</taxon>
        <taxon>Diabroticites</taxon>
        <taxon>Diabrotica</taxon>
    </lineage>
</organism>
<keyword evidence="1 4" id="KW-0732">Signal</keyword>
<keyword evidence="3" id="KW-0325">Glycoprotein</keyword>
<dbReference type="PANTHER" id="PTHR23199">
    <property type="entry name" value="NEUROTROPHIN 1-RELATED"/>
    <property type="match status" value="1"/>
</dbReference>
<dbReference type="GO" id="GO:0008083">
    <property type="term" value="F:growth factor activity"/>
    <property type="evidence" value="ECO:0007669"/>
    <property type="project" value="TreeGrafter"/>
</dbReference>
<evidence type="ECO:0000259" key="5">
    <source>
        <dbReference type="Pfam" id="PF16077"/>
    </source>
</evidence>
<dbReference type="OrthoDB" id="6359065at2759"/>
<dbReference type="Gene3D" id="2.10.90.10">
    <property type="entry name" value="Cystine-knot cytokines"/>
    <property type="match status" value="1"/>
</dbReference>
<feature type="chain" id="PRO_5028417192" evidence="4">
    <location>
        <begin position="24"/>
        <end position="227"/>
    </location>
</feature>
<dbReference type="Pfam" id="PF16077">
    <property type="entry name" value="Spaetzle"/>
    <property type="match status" value="1"/>
</dbReference>
<dbReference type="AlphaFoldDB" id="A0A6P7H8E3"/>
<keyword evidence="2" id="KW-1015">Disulfide bond</keyword>
<reference evidence="8" key="1">
    <citation type="submission" date="2025-04" db="UniProtKB">
        <authorList>
            <consortium name="RefSeq"/>
        </authorList>
    </citation>
    <scope>IDENTIFICATION</scope>
    <source>
        <tissue evidence="8">Whole insect</tissue>
    </source>
</reference>
<accession>A0A6P7H8E3</accession>
<name>A0A6P7H8E3_DIAVI</name>
<evidence type="ECO:0000313" key="8">
    <source>
        <dbReference type="RefSeq" id="XP_028153973.1"/>
    </source>
</evidence>
<dbReference type="KEGG" id="dvv:114347470"/>
<dbReference type="GO" id="GO:0005615">
    <property type="term" value="C:extracellular space"/>
    <property type="evidence" value="ECO:0007669"/>
    <property type="project" value="UniProtKB-ARBA"/>
</dbReference>
<dbReference type="PANTHER" id="PTHR23199:SF12">
    <property type="entry name" value="NEUROTROPHIN 1-RELATED"/>
    <property type="match status" value="1"/>
</dbReference>
<gene>
    <name evidence="8" type="primary">LOC114347470</name>
</gene>
<feature type="domain" description="Spaetzle" evidence="5">
    <location>
        <begin position="120"/>
        <end position="214"/>
    </location>
</feature>
<dbReference type="InterPro" id="IPR029034">
    <property type="entry name" value="Cystine-knot_cytokine"/>
</dbReference>
<dbReference type="GeneID" id="114347470"/>
<dbReference type="CTD" id="43256"/>
<dbReference type="Proteomes" id="UP001652700">
    <property type="component" value="Unplaced"/>
</dbReference>
<dbReference type="GO" id="GO:0005121">
    <property type="term" value="F:Toll binding"/>
    <property type="evidence" value="ECO:0007669"/>
    <property type="project" value="TreeGrafter"/>
</dbReference>
<keyword evidence="7" id="KW-1185">Reference proteome</keyword>
<reference evidence="6" key="2">
    <citation type="submission" date="2025-05" db="UniProtKB">
        <authorList>
            <consortium name="EnsemblMetazoa"/>
        </authorList>
    </citation>
    <scope>IDENTIFICATION</scope>
</reference>
<evidence type="ECO:0000313" key="6">
    <source>
        <dbReference type="EnsemblMetazoa" id="XP_028153973.1"/>
    </source>
</evidence>
<evidence type="ECO:0000256" key="4">
    <source>
        <dbReference type="SAM" id="SignalP"/>
    </source>
</evidence>
<dbReference type="FunCoup" id="A0A6P7H8E3">
    <property type="interactions" value="126"/>
</dbReference>
<protein>
    <submittedName>
        <fullName evidence="8">Protein spaetzle</fullName>
    </submittedName>
</protein>
<proteinExistence type="predicted"/>
<feature type="signal peptide" evidence="4">
    <location>
        <begin position="1"/>
        <end position="23"/>
    </location>
</feature>
<dbReference type="RefSeq" id="XP_028153973.1">
    <property type="nucleotide sequence ID" value="XM_028298172.1"/>
</dbReference>
<evidence type="ECO:0000256" key="2">
    <source>
        <dbReference type="ARBA" id="ARBA00023157"/>
    </source>
</evidence>
<dbReference type="InterPro" id="IPR032104">
    <property type="entry name" value="Spaetzle"/>
</dbReference>
<dbReference type="EnsemblMetazoa" id="XM_028298172.2">
    <property type="protein sequence ID" value="XP_028153973.1"/>
    <property type="gene ID" value="LOC114347470"/>
</dbReference>
<evidence type="ECO:0000313" key="7">
    <source>
        <dbReference type="Proteomes" id="UP001652700"/>
    </source>
</evidence>
<dbReference type="FunFam" id="2.10.90.10:FF:000056">
    <property type="entry name" value="Protein spaetzle"/>
    <property type="match status" value="1"/>
</dbReference>